<dbReference type="Pfam" id="PF17138">
    <property type="entry name" value="DUF5111"/>
    <property type="match status" value="1"/>
</dbReference>
<dbReference type="PROSITE" id="PS51257">
    <property type="entry name" value="PROKAR_LIPOPROTEIN"/>
    <property type="match status" value="1"/>
</dbReference>
<evidence type="ECO:0000259" key="5">
    <source>
        <dbReference type="Pfam" id="PF26123"/>
    </source>
</evidence>
<dbReference type="InterPro" id="IPR033407">
    <property type="entry name" value="DUF5114"/>
</dbReference>
<feature type="domain" description="DUF5111" evidence="3">
    <location>
        <begin position="168"/>
        <end position="260"/>
    </location>
</feature>
<evidence type="ECO:0000259" key="2">
    <source>
        <dbReference type="Pfam" id="PF14292"/>
    </source>
</evidence>
<evidence type="ECO:0000313" key="7">
    <source>
        <dbReference type="Proteomes" id="UP000095541"/>
    </source>
</evidence>
<dbReference type="InterPro" id="IPR025970">
    <property type="entry name" value="SusE"/>
</dbReference>
<feature type="domain" description="DUF8037" evidence="5">
    <location>
        <begin position="374"/>
        <end position="469"/>
    </location>
</feature>
<dbReference type="EMBL" id="CZBI01000001">
    <property type="protein sequence ID" value="CUP50237.1"/>
    <property type="molecule type" value="Genomic_DNA"/>
</dbReference>
<feature type="signal peptide" evidence="1">
    <location>
        <begin position="1"/>
        <end position="20"/>
    </location>
</feature>
<evidence type="ECO:0000259" key="3">
    <source>
        <dbReference type="Pfam" id="PF17138"/>
    </source>
</evidence>
<dbReference type="Pfam" id="PF26123">
    <property type="entry name" value="DUF8037"/>
    <property type="match status" value="1"/>
</dbReference>
<proteinExistence type="predicted"/>
<organism evidence="6 7">
    <name type="scientific">Bacteroides thetaiotaomicron</name>
    <dbReference type="NCBI Taxonomy" id="818"/>
    <lineage>
        <taxon>Bacteria</taxon>
        <taxon>Pseudomonadati</taxon>
        <taxon>Bacteroidota</taxon>
        <taxon>Bacteroidia</taxon>
        <taxon>Bacteroidales</taxon>
        <taxon>Bacteroidaceae</taxon>
        <taxon>Bacteroides</taxon>
    </lineage>
</organism>
<gene>
    <name evidence="6" type="ORF">ERS852557_00800</name>
</gene>
<dbReference type="Pfam" id="PF14292">
    <property type="entry name" value="SusE"/>
    <property type="match status" value="1"/>
</dbReference>
<protein>
    <recommendedName>
        <fullName evidence="8">DUF5114 domain-containing protein</fullName>
    </recommendedName>
</protein>
<dbReference type="RefSeq" id="WP_055217182.1">
    <property type="nucleotide sequence ID" value="NZ_CZBI01000001.1"/>
</dbReference>
<dbReference type="AlphaFoldDB" id="A0A174NTQ9"/>
<keyword evidence="1" id="KW-0732">Signal</keyword>
<feature type="domain" description="SusE outer membrane protein" evidence="2">
    <location>
        <begin position="27"/>
        <end position="140"/>
    </location>
</feature>
<sequence>MKVFSTIVKLILLSAVMTVATTSCDSDIDPVYVLSGDSMELMGGSNEIILTPDNPQALALTVYWSGDGRLALSDTLLQAPVNVAEITIQFSKDEHFTAPLNIAVDKNIHSRQFLCEELNSLLGRLGYEANEKAPLWIRIRSVLAANIAPAYSNVMEILVQSYRIELVLAQVLDKDWKNTSMTLASPAEDGIYTGFMGVNGWENWWLREANNVMWGNLGEEGKTFYASSEDSHWNFWFPNPSGCYYTTVNTVEGWWSALHVASLSVSGDVTGEMTYNKQSNQWTLPVNLATQSTLTISVSGKGNLYNRETTDIGPAIEQTVAFGGNSQNLLFGESTGNISVAMPAGENLLVLDLSNPLQFTIGAGEEVPQPEVSQYLYFSGITNWEGFDDYLTLYDEAGLCYGGAHWIDSEWGYRAYTEQAWEPAYKATDSSTGLSGTLILAESNGNIPAPAQGLYVMNFNMKLLTYELTQVQTVTFTGLNDNWSESPMTQSEENPEVFTAEFIKEKESPWGVKVLINNNWNLFFGGGSGILHLKHSESSAGFDGDNELEIGKTYVLTVDLGHQTYSYSLK</sequence>
<dbReference type="Proteomes" id="UP000095541">
    <property type="component" value="Unassembled WGS sequence"/>
</dbReference>
<accession>A0A174NTQ9</accession>
<evidence type="ECO:0008006" key="8">
    <source>
        <dbReference type="Google" id="ProtNLM"/>
    </source>
</evidence>
<evidence type="ECO:0000259" key="4">
    <source>
        <dbReference type="Pfam" id="PF17141"/>
    </source>
</evidence>
<feature type="domain" description="DUF5114" evidence="4">
    <location>
        <begin position="264"/>
        <end position="367"/>
    </location>
</feature>
<name>A0A174NTQ9_BACT4</name>
<dbReference type="InterPro" id="IPR033404">
    <property type="entry name" value="DUF5111"/>
</dbReference>
<evidence type="ECO:0000313" key="6">
    <source>
        <dbReference type="EMBL" id="CUP50237.1"/>
    </source>
</evidence>
<reference evidence="6 7" key="1">
    <citation type="submission" date="2015-09" db="EMBL/GenBank/DDBJ databases">
        <authorList>
            <consortium name="Pathogen Informatics"/>
        </authorList>
    </citation>
    <scope>NUCLEOTIDE SEQUENCE [LARGE SCALE GENOMIC DNA]</scope>
    <source>
        <strain evidence="6 7">2789STDY5834945</strain>
    </source>
</reference>
<dbReference type="Pfam" id="PF17141">
    <property type="entry name" value="DUF5114"/>
    <property type="match status" value="1"/>
</dbReference>
<dbReference type="InterPro" id="IPR058350">
    <property type="entry name" value="DUF8037"/>
</dbReference>
<evidence type="ECO:0000256" key="1">
    <source>
        <dbReference type="SAM" id="SignalP"/>
    </source>
</evidence>
<feature type="chain" id="PRO_5008029252" description="DUF5114 domain-containing protein" evidence="1">
    <location>
        <begin position="21"/>
        <end position="570"/>
    </location>
</feature>